<evidence type="ECO:0000313" key="2">
    <source>
        <dbReference type="EMBL" id="KAK7730001.1"/>
    </source>
</evidence>
<protein>
    <submittedName>
        <fullName evidence="2">Uncharacterized protein</fullName>
    </submittedName>
</protein>
<feature type="compositionally biased region" description="Polar residues" evidence="1">
    <location>
        <begin position="334"/>
        <end position="352"/>
    </location>
</feature>
<comment type="caution">
    <text evidence="2">The sequence shown here is derived from an EMBL/GenBank/DDBJ whole genome shotgun (WGS) entry which is preliminary data.</text>
</comment>
<reference evidence="2 3" key="1">
    <citation type="journal article" date="2023" name="PLoS ONE">
        <title>Cytospora paraplurivora sp. nov. isolated from orchards with fruit tree decline syndrome in Ontario, Canada.</title>
        <authorList>
            <person name="Ilyukhin E."/>
            <person name="Nguyen H.D.T."/>
            <person name="Castle A.J."/>
            <person name="Ellouze W."/>
        </authorList>
    </citation>
    <scope>NUCLEOTIDE SEQUENCE [LARGE SCALE GENOMIC DNA]</scope>
    <source>
        <strain evidence="2 3">FDS-564</strain>
    </source>
</reference>
<keyword evidence="3" id="KW-1185">Reference proteome</keyword>
<gene>
    <name evidence="2" type="ORF">SLS53_009116</name>
</gene>
<accession>A0AAN9U4J5</accession>
<proteinExistence type="predicted"/>
<organism evidence="2 3">
    <name type="scientific">Cytospora paraplurivora</name>
    <dbReference type="NCBI Taxonomy" id="2898453"/>
    <lineage>
        <taxon>Eukaryota</taxon>
        <taxon>Fungi</taxon>
        <taxon>Dikarya</taxon>
        <taxon>Ascomycota</taxon>
        <taxon>Pezizomycotina</taxon>
        <taxon>Sordariomycetes</taxon>
        <taxon>Sordariomycetidae</taxon>
        <taxon>Diaporthales</taxon>
        <taxon>Cytosporaceae</taxon>
        <taxon>Cytospora</taxon>
    </lineage>
</organism>
<dbReference type="EMBL" id="JAJSPL020000065">
    <property type="protein sequence ID" value="KAK7730001.1"/>
    <property type="molecule type" value="Genomic_DNA"/>
</dbReference>
<feature type="region of interest" description="Disordered" evidence="1">
    <location>
        <begin position="330"/>
        <end position="358"/>
    </location>
</feature>
<evidence type="ECO:0000313" key="3">
    <source>
        <dbReference type="Proteomes" id="UP001320245"/>
    </source>
</evidence>
<feature type="region of interest" description="Disordered" evidence="1">
    <location>
        <begin position="442"/>
        <end position="474"/>
    </location>
</feature>
<name>A0AAN9U4J5_9PEZI</name>
<dbReference type="Proteomes" id="UP001320245">
    <property type="component" value="Unassembled WGS sequence"/>
</dbReference>
<dbReference type="AlphaFoldDB" id="A0AAN9U4J5"/>
<evidence type="ECO:0000256" key="1">
    <source>
        <dbReference type="SAM" id="MobiDB-lite"/>
    </source>
</evidence>
<feature type="region of interest" description="Disordered" evidence="1">
    <location>
        <begin position="263"/>
        <end position="289"/>
    </location>
</feature>
<sequence>MEELPAGLGAARPVSIGELTSVLRAGNEARRRNNITADEYQAEQEIPAVAAAAGSARLMIERLELAGLSLSPNVITSRTHEAGWNGAGMYEQDVGKGDDGDSTRAVVCFAMDHDQSACRGPRPGGETAAGVAIDPPQAVAHIRGAVASSNAHDTARAVTTQHPRASWLRRRQHLDLIPSRGALDRIDRQIDEVERQWVRVAVTTQARMPAIAEDSRLSEGARSASQRQYLAYSPDARASMLNGEGAGSQVGNRAMRKPCAVSSEQLTEDRSSASTFPRCPPRPEHTHQATPLGESMATLAAGEEEVLSSNIRAAVPTILTPGRVAFPAPPTSDVRVTTTGPSDANTTVSFGSGYTDDNHSLFFPPSAARRRARANALSIPAVPRGMNAHADGEPSDVTTSSMSQVPTVFDVRVPTPPPRAAEPAPSDRARILPSFQQRRRWQIRNGGGGDNPSGLRRNIGRPAPAGLRPTVRRTPPPTAELELELGADALGARGGVAAGSPVLVPGQTAVPRAPPPVHLAPGRYDGEEWLSPRYEGFAVAPGDDWKSRWVRYEGSYR</sequence>